<keyword evidence="2" id="KW-1133">Transmembrane helix</keyword>
<name>A0A0H3G1X2_ZYMMA</name>
<evidence type="ECO:0000256" key="1">
    <source>
        <dbReference type="SAM" id="MobiDB-lite"/>
    </source>
</evidence>
<protein>
    <submittedName>
        <fullName evidence="4">MJ0042 family finger-like protein</fullName>
    </submittedName>
</protein>
<dbReference type="OrthoDB" id="7159357at2"/>
<feature type="transmembrane region" description="Helical" evidence="2">
    <location>
        <begin position="212"/>
        <end position="233"/>
    </location>
</feature>
<accession>A0A0H3G1X2</accession>
<dbReference type="KEGG" id="zmm:Zmob_0950"/>
<feature type="region of interest" description="Disordered" evidence="1">
    <location>
        <begin position="38"/>
        <end position="121"/>
    </location>
</feature>
<dbReference type="RefSeq" id="WP_014500796.1">
    <property type="nucleotide sequence ID" value="NC_017262.1"/>
</dbReference>
<proteinExistence type="predicted"/>
<evidence type="ECO:0000313" key="5">
    <source>
        <dbReference type="Proteomes" id="UP000001494"/>
    </source>
</evidence>
<dbReference type="Proteomes" id="UP000001494">
    <property type="component" value="Chromosome"/>
</dbReference>
<dbReference type="EMBL" id="CP002850">
    <property type="protein sequence ID" value="AEH62785.1"/>
    <property type="molecule type" value="Genomic_DNA"/>
</dbReference>
<evidence type="ECO:0000259" key="3">
    <source>
        <dbReference type="Pfam" id="PF13717"/>
    </source>
</evidence>
<dbReference type="Pfam" id="PF13717">
    <property type="entry name" value="Zn_ribbon_4"/>
    <property type="match status" value="1"/>
</dbReference>
<reference evidence="4 5" key="1">
    <citation type="journal article" date="2011" name="J. Bacteriol.">
        <title>Genome sequence of the ethanol-producing Zymomonas mobilis subsp. mobilis lectotype strain ATCC 10988.</title>
        <authorList>
            <person name="Pappas K.M."/>
            <person name="Kouvelis V.N."/>
            <person name="Saunders E."/>
            <person name="Brettin T.S."/>
            <person name="Bruce D."/>
            <person name="Detter C."/>
            <person name="Balakireva M."/>
            <person name="Han C.S."/>
            <person name="Savvakis G."/>
            <person name="Kyrpides N.C."/>
            <person name="Typas M.A."/>
        </authorList>
    </citation>
    <scope>NUCLEOTIDE SEQUENCE [LARGE SCALE GENOMIC DNA]</scope>
    <source>
        <strain evidence="5">ATCC 10988 / DSM 424 / CCUG 17860 / LMG 404 / NCIMB 8938 / NRRL B-806 / ZM1</strain>
    </source>
</reference>
<keyword evidence="2" id="KW-0812">Transmembrane</keyword>
<keyword evidence="2" id="KW-0472">Membrane</keyword>
<dbReference type="InterPro" id="IPR011723">
    <property type="entry name" value="Znf/thioredoxin_put"/>
</dbReference>
<dbReference type="NCBIfam" id="NF038353">
    <property type="entry name" value="FxLYD_dom"/>
    <property type="match status" value="1"/>
</dbReference>
<feature type="compositionally biased region" description="Basic and acidic residues" evidence="1">
    <location>
        <begin position="105"/>
        <end position="121"/>
    </location>
</feature>
<dbReference type="AlphaFoldDB" id="A0A0H3G1X2"/>
<evidence type="ECO:0000256" key="2">
    <source>
        <dbReference type="SAM" id="Phobius"/>
    </source>
</evidence>
<evidence type="ECO:0000313" key="4">
    <source>
        <dbReference type="EMBL" id="AEH62785.1"/>
    </source>
</evidence>
<sequence length="346" mass="38090">MILTCPACHTDYEVQDGMITANGRRVRCASCGHSWIAYPDSRDETETPVPESSDQEETVSTSSEEALQEENTPKDKPAPALSQQASSNKKEESEALTEPTSAESIKSDSYSEKVVPEKKEESSIASVPFLAALSAQEKSASSDQENKDKEESFSTQKPESEDFSAFSYKLSSNTQGYDFSNDQDDDLNRDYDFRNHRASLPANPTKPWMKSWVLGTAAALIVLLIAASTYYFVHRKPSNAAFAATKTAENSLTIEHVTNERHRTNSNNELLSISGQIVNHDNKTLKVPDIRIDLLDDKGQSVFNWIAPAPIASLKPDEVAQFDSATFNIPPNAKNISIDFLSAPGK</sequence>
<dbReference type="HOGENOM" id="CLU_752176_0_0_5"/>
<gene>
    <name evidence="4" type="ordered locus">Zmob_0950</name>
</gene>
<feature type="region of interest" description="Disordered" evidence="1">
    <location>
        <begin position="135"/>
        <end position="161"/>
    </location>
</feature>
<dbReference type="NCBIfam" id="TIGR02098">
    <property type="entry name" value="MJ0042_CXXC"/>
    <property type="match status" value="1"/>
</dbReference>
<organism evidence="4 5">
    <name type="scientific">Zymomonas mobilis subsp. mobilis (strain ATCC 10988 / DSM 424 / LMG 404 / NCIMB 8938 / NRRL B-806 / ZM1)</name>
    <dbReference type="NCBI Taxonomy" id="555217"/>
    <lineage>
        <taxon>Bacteria</taxon>
        <taxon>Pseudomonadati</taxon>
        <taxon>Pseudomonadota</taxon>
        <taxon>Alphaproteobacteria</taxon>
        <taxon>Sphingomonadales</taxon>
        <taxon>Zymomonadaceae</taxon>
        <taxon>Zymomonas</taxon>
    </lineage>
</organism>
<dbReference type="InterPro" id="IPR047676">
    <property type="entry name" value="FxLYD_dom"/>
</dbReference>
<feature type="domain" description="Zinc finger/thioredoxin putative" evidence="3">
    <location>
        <begin position="1"/>
        <end position="35"/>
    </location>
</feature>